<dbReference type="EMBL" id="JAAOAM010000015">
    <property type="protein sequence ID" value="KAF5557890.1"/>
    <property type="molecule type" value="Genomic_DNA"/>
</dbReference>
<comment type="caution">
    <text evidence="2">The sequence shown here is derived from an EMBL/GenBank/DDBJ whole genome shotgun (WGS) entry which is preliminary data.</text>
</comment>
<evidence type="ECO:0000313" key="2">
    <source>
        <dbReference type="EMBL" id="KAF5557890.1"/>
    </source>
</evidence>
<organism evidence="2 3">
    <name type="scientific">Fusarium mexicanum</name>
    <dbReference type="NCBI Taxonomy" id="751941"/>
    <lineage>
        <taxon>Eukaryota</taxon>
        <taxon>Fungi</taxon>
        <taxon>Dikarya</taxon>
        <taxon>Ascomycota</taxon>
        <taxon>Pezizomycotina</taxon>
        <taxon>Sordariomycetes</taxon>
        <taxon>Hypocreomycetidae</taxon>
        <taxon>Hypocreales</taxon>
        <taxon>Nectriaceae</taxon>
        <taxon>Fusarium</taxon>
        <taxon>Fusarium fujikuroi species complex</taxon>
    </lineage>
</organism>
<name>A0A8H5NAM6_9HYPO</name>
<evidence type="ECO:0000313" key="3">
    <source>
        <dbReference type="Proteomes" id="UP000522262"/>
    </source>
</evidence>
<gene>
    <name evidence="2" type="ORF">FMEXI_628</name>
</gene>
<dbReference type="Proteomes" id="UP000522262">
    <property type="component" value="Unassembled WGS sequence"/>
</dbReference>
<evidence type="ECO:0000256" key="1">
    <source>
        <dbReference type="SAM" id="MobiDB-lite"/>
    </source>
</evidence>
<feature type="region of interest" description="Disordered" evidence="1">
    <location>
        <begin position="18"/>
        <end position="175"/>
    </location>
</feature>
<accession>A0A8H5NAM6</accession>
<protein>
    <submittedName>
        <fullName evidence="2">Acetylxylan esterase</fullName>
    </submittedName>
</protein>
<proteinExistence type="predicted"/>
<feature type="compositionally biased region" description="Basic and acidic residues" evidence="1">
    <location>
        <begin position="19"/>
        <end position="43"/>
    </location>
</feature>
<sequence>MSSRTSLRSILRGWFASDKYSDSDSEPDVRIESVRGECPLPDRKRQRHKREKNNPFGLPKKRTYCSHCHGTNGYGDNDLSKRERKAKRKRSHKDQHASGGHQHQKQHRLISERLKPLPVVPRQRPPQARGQRTPSEDTSLQREGHNQKQKHKRSSSSNVVDTRLNAPKQLKKHGTHTLYQQDQELELELDQGSTEAIFFSDDRSMNHEAVSEVVDMIAQRFSHIPYAVSGLAAMVYYGYEARPYRVSIVCPEHTRENQKCWAKAQGMIPIPRQRHVWGVATSDGIVQQIRVRFPYDFNEMHALKIGTAGSNPVSMLSLAGLADELARTYVNELKHSDHDRQENLAHEMIWILKRIIQCRLPEHALRPERIPHLIRETFWLPFTLSYPESVPLFAKAGWSIPNEGWY</sequence>
<dbReference type="AlphaFoldDB" id="A0A8H5NAM6"/>
<reference evidence="2 3" key="1">
    <citation type="submission" date="2020-05" db="EMBL/GenBank/DDBJ databases">
        <title>Identification and distribution of gene clusters putatively required for synthesis of sphingolipid metabolism inhibitors in phylogenetically diverse species of the filamentous fungus Fusarium.</title>
        <authorList>
            <person name="Kim H.-S."/>
            <person name="Busman M."/>
            <person name="Brown D.W."/>
            <person name="Divon H."/>
            <person name="Uhlig S."/>
            <person name="Proctor R.H."/>
        </authorList>
    </citation>
    <scope>NUCLEOTIDE SEQUENCE [LARGE SCALE GENOMIC DNA]</scope>
    <source>
        <strain evidence="2 3">NRRL 53147</strain>
    </source>
</reference>
<feature type="compositionally biased region" description="Low complexity" evidence="1">
    <location>
        <begin position="116"/>
        <end position="132"/>
    </location>
</feature>
<keyword evidence="3" id="KW-1185">Reference proteome</keyword>
<feature type="compositionally biased region" description="Basic residues" evidence="1">
    <location>
        <begin position="82"/>
        <end position="93"/>
    </location>
</feature>